<comment type="caution">
    <text evidence="1">The sequence shown here is derived from an EMBL/GenBank/DDBJ whole genome shotgun (WGS) entry which is preliminary data.</text>
</comment>
<protein>
    <submittedName>
        <fullName evidence="1">Uncharacterized protein</fullName>
    </submittedName>
</protein>
<proteinExistence type="predicted"/>
<accession>V7IA69</accession>
<keyword evidence="2" id="KW-1185">Reference proteome</keyword>
<reference evidence="1 2" key="1">
    <citation type="journal article" date="2014" name="Genome Announc.">
        <title>Genome Sequence of Youngiibacter fragilis, the Type Strain of the Genus Youngiibacter.</title>
        <authorList>
            <person name="Wawrik C.B."/>
            <person name="Callaghan A.V."/>
            <person name="Stamps B.W."/>
            <person name="Wawrik B."/>
        </authorList>
    </citation>
    <scope>NUCLEOTIDE SEQUENCE [LARGE SCALE GENOMIC DNA]</scope>
    <source>
        <strain evidence="1 2">232.1</strain>
    </source>
</reference>
<dbReference type="AlphaFoldDB" id="V7IA69"/>
<dbReference type="EMBL" id="AXUN02000068">
    <property type="protein sequence ID" value="ETA81757.1"/>
    <property type="molecule type" value="Genomic_DNA"/>
</dbReference>
<evidence type="ECO:0000313" key="2">
    <source>
        <dbReference type="Proteomes" id="UP000017747"/>
    </source>
</evidence>
<organism evidence="1 2">
    <name type="scientific">Youngiibacter fragilis 232.1</name>
    <dbReference type="NCBI Taxonomy" id="994573"/>
    <lineage>
        <taxon>Bacteria</taxon>
        <taxon>Bacillati</taxon>
        <taxon>Bacillota</taxon>
        <taxon>Clostridia</taxon>
        <taxon>Eubacteriales</taxon>
        <taxon>Clostridiaceae</taxon>
        <taxon>Youngiibacter</taxon>
    </lineage>
</organism>
<sequence>MVKSLPCKIVFIKCLSIFNYNIIVGEVEILGLRFGMYPEYESRE</sequence>
<name>V7IA69_9CLOT</name>
<gene>
    <name evidence="1" type="ORF">T472_0205005</name>
</gene>
<dbReference type="Proteomes" id="UP000017747">
    <property type="component" value="Unassembled WGS sequence"/>
</dbReference>
<evidence type="ECO:0000313" key="1">
    <source>
        <dbReference type="EMBL" id="ETA81757.1"/>
    </source>
</evidence>